<dbReference type="Proteomes" id="UP000566324">
    <property type="component" value="Unassembled WGS sequence"/>
</dbReference>
<dbReference type="InterPro" id="IPR036282">
    <property type="entry name" value="Glutathione-S-Trfase_C_sf"/>
</dbReference>
<accession>A0A7W7B0T8</accession>
<feature type="domain" description="GST N-terminal" evidence="1">
    <location>
        <begin position="1"/>
        <end position="85"/>
    </location>
</feature>
<evidence type="ECO:0000259" key="1">
    <source>
        <dbReference type="PROSITE" id="PS50404"/>
    </source>
</evidence>
<dbReference type="PROSITE" id="PS50404">
    <property type="entry name" value="GST_NTER"/>
    <property type="match status" value="1"/>
</dbReference>
<dbReference type="Pfam" id="PF13409">
    <property type="entry name" value="GST_N_2"/>
    <property type="match status" value="1"/>
</dbReference>
<dbReference type="EMBL" id="JACHNZ010000015">
    <property type="protein sequence ID" value="MBB4631963.1"/>
    <property type="molecule type" value="Genomic_DNA"/>
</dbReference>
<dbReference type="InterPro" id="IPR010987">
    <property type="entry name" value="Glutathione-S-Trfase_C-like"/>
</dbReference>
<evidence type="ECO:0000313" key="3">
    <source>
        <dbReference type="EMBL" id="MBB4631963.1"/>
    </source>
</evidence>
<name>A0A7W7B0T8_9SPHN</name>
<dbReference type="GO" id="GO:0016491">
    <property type="term" value="F:oxidoreductase activity"/>
    <property type="evidence" value="ECO:0007669"/>
    <property type="project" value="UniProtKB-KW"/>
</dbReference>
<dbReference type="EC" id="1.8.4.-" evidence="3"/>
<keyword evidence="3" id="KW-0560">Oxidoreductase</keyword>
<dbReference type="InterPro" id="IPR040079">
    <property type="entry name" value="Glutathione_S-Trfase"/>
</dbReference>
<sequence>MIDLYYFPSPNTWKVSIMLEECGLPYRIVPIDTLAGDQFKAEFLRISPNNKVPAIIDHDGDSGEVSLFESGAILLYLAEKTGKLLPPAGSARARALEWLFWQIGGLGPMAGQTHYFRRNAPENIQAVERFTSETTRLYRVMDSRLDGRDYLADTYSIADIACWGWVWFYDMHAQDLSAHPNVARWYASVGDRPAVIAGRKAGLDLVPAEHRGILERDDHGH</sequence>
<dbReference type="AlphaFoldDB" id="A0A7W7B0T8"/>
<protein>
    <submittedName>
        <fullName evidence="3">GST-like protein</fullName>
        <ecNumber evidence="3">1.8.4.-</ecNumber>
    </submittedName>
</protein>
<dbReference type="SUPFAM" id="SSF47616">
    <property type="entry name" value="GST C-terminal domain-like"/>
    <property type="match status" value="1"/>
</dbReference>
<dbReference type="PANTHER" id="PTHR44051">
    <property type="entry name" value="GLUTATHIONE S-TRANSFERASE-RELATED"/>
    <property type="match status" value="1"/>
</dbReference>
<dbReference type="SFLD" id="SFLDG00358">
    <property type="entry name" value="Main_(cytGST)"/>
    <property type="match status" value="1"/>
</dbReference>
<feature type="domain" description="GST C-terminal" evidence="2">
    <location>
        <begin position="88"/>
        <end position="208"/>
    </location>
</feature>
<keyword evidence="4" id="KW-1185">Reference proteome</keyword>
<comment type="caution">
    <text evidence="3">The sequence shown here is derived from an EMBL/GenBank/DDBJ whole genome shotgun (WGS) entry which is preliminary data.</text>
</comment>
<dbReference type="SFLD" id="SFLDG01151">
    <property type="entry name" value="Main.2:_Nu-like"/>
    <property type="match status" value="1"/>
</dbReference>
<organism evidence="3 4">
    <name type="scientific">Sphingosinicella soli</name>
    <dbReference type="NCBI Taxonomy" id="333708"/>
    <lineage>
        <taxon>Bacteria</taxon>
        <taxon>Pseudomonadati</taxon>
        <taxon>Pseudomonadota</taxon>
        <taxon>Alphaproteobacteria</taxon>
        <taxon>Sphingomonadales</taxon>
        <taxon>Sphingosinicellaceae</taxon>
        <taxon>Sphingosinicella</taxon>
    </lineage>
</organism>
<reference evidence="3 4" key="1">
    <citation type="submission" date="2020-08" db="EMBL/GenBank/DDBJ databases">
        <title>Genomic Encyclopedia of Type Strains, Phase IV (KMG-IV): sequencing the most valuable type-strain genomes for metagenomic binning, comparative biology and taxonomic classification.</title>
        <authorList>
            <person name="Goeker M."/>
        </authorList>
    </citation>
    <scope>NUCLEOTIDE SEQUENCE [LARGE SCALE GENOMIC DNA]</scope>
    <source>
        <strain evidence="3 4">DSM 17328</strain>
    </source>
</reference>
<dbReference type="Gene3D" id="3.40.30.10">
    <property type="entry name" value="Glutaredoxin"/>
    <property type="match status" value="1"/>
</dbReference>
<dbReference type="PANTHER" id="PTHR44051:SF19">
    <property type="entry name" value="DISULFIDE-BOND OXIDOREDUCTASE YFCG"/>
    <property type="match status" value="1"/>
</dbReference>
<evidence type="ECO:0000313" key="4">
    <source>
        <dbReference type="Proteomes" id="UP000566324"/>
    </source>
</evidence>
<dbReference type="SFLD" id="SFLDS00019">
    <property type="entry name" value="Glutathione_Transferase_(cytos"/>
    <property type="match status" value="1"/>
</dbReference>
<gene>
    <name evidence="3" type="ORF">GGQ98_001580</name>
</gene>
<dbReference type="Gene3D" id="1.20.1050.10">
    <property type="match status" value="1"/>
</dbReference>
<proteinExistence type="predicted"/>
<dbReference type="InterPro" id="IPR004045">
    <property type="entry name" value="Glutathione_S-Trfase_N"/>
</dbReference>
<evidence type="ECO:0000259" key="2">
    <source>
        <dbReference type="PROSITE" id="PS50405"/>
    </source>
</evidence>
<dbReference type="PROSITE" id="PS50405">
    <property type="entry name" value="GST_CTER"/>
    <property type="match status" value="1"/>
</dbReference>
<dbReference type="CDD" id="cd03048">
    <property type="entry name" value="GST_N_Ure2p_like"/>
    <property type="match status" value="1"/>
</dbReference>
<dbReference type="InterPro" id="IPR036249">
    <property type="entry name" value="Thioredoxin-like_sf"/>
</dbReference>
<dbReference type="Pfam" id="PF13410">
    <property type="entry name" value="GST_C_2"/>
    <property type="match status" value="1"/>
</dbReference>
<dbReference type="SUPFAM" id="SSF52833">
    <property type="entry name" value="Thioredoxin-like"/>
    <property type="match status" value="1"/>
</dbReference>
<dbReference type="RefSeq" id="WP_184067609.1">
    <property type="nucleotide sequence ID" value="NZ_JACHNZ010000015.1"/>
</dbReference>